<dbReference type="Proteomes" id="UP000813824">
    <property type="component" value="Unassembled WGS sequence"/>
</dbReference>
<feature type="compositionally biased region" description="Basic and acidic residues" evidence="1">
    <location>
        <begin position="473"/>
        <end position="482"/>
    </location>
</feature>
<dbReference type="PANTHER" id="PTHR13992">
    <property type="entry name" value="NUCLEAR RECEPTOR CO-REPRESSOR RELATED NCOR"/>
    <property type="match status" value="1"/>
</dbReference>
<feature type="compositionally biased region" description="Polar residues" evidence="1">
    <location>
        <begin position="1245"/>
        <end position="1262"/>
    </location>
</feature>
<feature type="compositionally biased region" description="Basic and acidic residues" evidence="1">
    <location>
        <begin position="118"/>
        <end position="129"/>
    </location>
</feature>
<evidence type="ECO:0000256" key="1">
    <source>
        <dbReference type="SAM" id="MobiDB-lite"/>
    </source>
</evidence>
<feature type="compositionally biased region" description="Pro residues" evidence="1">
    <location>
        <begin position="1227"/>
        <end position="1243"/>
    </location>
</feature>
<dbReference type="PROSITE" id="PS51293">
    <property type="entry name" value="SANT"/>
    <property type="match status" value="1"/>
</dbReference>
<evidence type="ECO:0000313" key="3">
    <source>
        <dbReference type="EMBL" id="KAH8101177.1"/>
    </source>
</evidence>
<feature type="compositionally biased region" description="Low complexity" evidence="1">
    <location>
        <begin position="356"/>
        <end position="368"/>
    </location>
</feature>
<feature type="region of interest" description="Disordered" evidence="1">
    <location>
        <begin position="1212"/>
        <end position="1305"/>
    </location>
</feature>
<dbReference type="InterPro" id="IPR017884">
    <property type="entry name" value="SANT_dom"/>
</dbReference>
<dbReference type="InterPro" id="IPR001005">
    <property type="entry name" value="SANT/Myb"/>
</dbReference>
<dbReference type="GO" id="GO:0006357">
    <property type="term" value="P:regulation of transcription by RNA polymerase II"/>
    <property type="evidence" value="ECO:0007669"/>
    <property type="project" value="TreeGrafter"/>
</dbReference>
<protein>
    <recommendedName>
        <fullName evidence="2">SANT domain-containing protein</fullName>
    </recommendedName>
</protein>
<dbReference type="CDD" id="cd00167">
    <property type="entry name" value="SANT"/>
    <property type="match status" value="1"/>
</dbReference>
<evidence type="ECO:0000313" key="4">
    <source>
        <dbReference type="Proteomes" id="UP000813824"/>
    </source>
</evidence>
<dbReference type="InterPro" id="IPR051571">
    <property type="entry name" value="N-CoR_corepressor"/>
</dbReference>
<feature type="domain" description="SANT" evidence="2">
    <location>
        <begin position="800"/>
        <end position="851"/>
    </location>
</feature>
<dbReference type="OrthoDB" id="10258692at2759"/>
<keyword evidence="4" id="KW-1185">Reference proteome</keyword>
<feature type="region of interest" description="Disordered" evidence="1">
    <location>
        <begin position="891"/>
        <end position="1037"/>
    </location>
</feature>
<feature type="compositionally biased region" description="Basic and acidic residues" evidence="1">
    <location>
        <begin position="139"/>
        <end position="152"/>
    </location>
</feature>
<feature type="region of interest" description="Disordered" evidence="1">
    <location>
        <begin position="1"/>
        <end position="573"/>
    </location>
</feature>
<accession>A0A8K0XQD7</accession>
<feature type="compositionally biased region" description="Polar residues" evidence="1">
    <location>
        <begin position="406"/>
        <end position="421"/>
    </location>
</feature>
<feature type="compositionally biased region" description="Polar residues" evidence="1">
    <location>
        <begin position="454"/>
        <end position="469"/>
    </location>
</feature>
<feature type="compositionally biased region" description="Pro residues" evidence="1">
    <location>
        <begin position="1296"/>
        <end position="1305"/>
    </location>
</feature>
<feature type="compositionally biased region" description="Pro residues" evidence="1">
    <location>
        <begin position="244"/>
        <end position="253"/>
    </location>
</feature>
<dbReference type="InterPro" id="IPR009057">
    <property type="entry name" value="Homeodomain-like_sf"/>
</dbReference>
<gene>
    <name evidence="3" type="ORF">BXZ70DRAFT_934778</name>
</gene>
<comment type="caution">
    <text evidence="3">The sequence shown here is derived from an EMBL/GenBank/DDBJ whole genome shotgun (WGS) entry which is preliminary data.</text>
</comment>
<dbReference type="Pfam" id="PF00249">
    <property type="entry name" value="Myb_DNA-binding"/>
    <property type="match status" value="2"/>
</dbReference>
<dbReference type="EMBL" id="JAEVFJ010000013">
    <property type="protein sequence ID" value="KAH8101177.1"/>
    <property type="molecule type" value="Genomic_DNA"/>
</dbReference>
<reference evidence="3" key="1">
    <citation type="journal article" date="2021" name="New Phytol.">
        <title>Evolutionary innovations through gain and loss of genes in the ectomycorrhizal Boletales.</title>
        <authorList>
            <person name="Wu G."/>
            <person name="Miyauchi S."/>
            <person name="Morin E."/>
            <person name="Kuo A."/>
            <person name="Drula E."/>
            <person name="Varga T."/>
            <person name="Kohler A."/>
            <person name="Feng B."/>
            <person name="Cao Y."/>
            <person name="Lipzen A."/>
            <person name="Daum C."/>
            <person name="Hundley H."/>
            <person name="Pangilinan J."/>
            <person name="Johnson J."/>
            <person name="Barry K."/>
            <person name="LaButti K."/>
            <person name="Ng V."/>
            <person name="Ahrendt S."/>
            <person name="Min B."/>
            <person name="Choi I.G."/>
            <person name="Park H."/>
            <person name="Plett J.M."/>
            <person name="Magnuson J."/>
            <person name="Spatafora J.W."/>
            <person name="Nagy L.G."/>
            <person name="Henrissat B."/>
            <person name="Grigoriev I.V."/>
            <person name="Yang Z.L."/>
            <person name="Xu J."/>
            <person name="Martin F.M."/>
        </authorList>
    </citation>
    <scope>NUCLEOTIDE SEQUENCE</scope>
    <source>
        <strain evidence="3">KKN 215</strain>
    </source>
</reference>
<dbReference type="GO" id="GO:0034967">
    <property type="term" value="C:Set3 complex"/>
    <property type="evidence" value="ECO:0007669"/>
    <property type="project" value="TreeGrafter"/>
</dbReference>
<evidence type="ECO:0000259" key="2">
    <source>
        <dbReference type="PROSITE" id="PS51293"/>
    </source>
</evidence>
<dbReference type="SMART" id="SM00717">
    <property type="entry name" value="SANT"/>
    <property type="match status" value="2"/>
</dbReference>
<feature type="compositionally biased region" description="Basic and acidic residues" evidence="1">
    <location>
        <begin position="60"/>
        <end position="71"/>
    </location>
</feature>
<feature type="compositionally biased region" description="Polar residues" evidence="1">
    <location>
        <begin position="513"/>
        <end position="530"/>
    </location>
</feature>
<organism evidence="3 4">
    <name type="scientific">Cristinia sonorae</name>
    <dbReference type="NCBI Taxonomy" id="1940300"/>
    <lineage>
        <taxon>Eukaryota</taxon>
        <taxon>Fungi</taxon>
        <taxon>Dikarya</taxon>
        <taxon>Basidiomycota</taxon>
        <taxon>Agaricomycotina</taxon>
        <taxon>Agaricomycetes</taxon>
        <taxon>Agaricomycetidae</taxon>
        <taxon>Agaricales</taxon>
        <taxon>Pleurotineae</taxon>
        <taxon>Stephanosporaceae</taxon>
        <taxon>Cristinia</taxon>
    </lineage>
</organism>
<dbReference type="PANTHER" id="PTHR13992:SF39">
    <property type="entry name" value="SMRTER, ISOFORM G"/>
    <property type="match status" value="1"/>
</dbReference>
<feature type="compositionally biased region" description="Polar residues" evidence="1">
    <location>
        <begin position="336"/>
        <end position="351"/>
    </location>
</feature>
<proteinExistence type="predicted"/>
<feature type="compositionally biased region" description="Basic and acidic residues" evidence="1">
    <location>
        <begin position="389"/>
        <end position="405"/>
    </location>
</feature>
<feature type="compositionally biased region" description="Low complexity" evidence="1">
    <location>
        <begin position="997"/>
        <end position="1011"/>
    </location>
</feature>
<name>A0A8K0XQD7_9AGAR</name>
<dbReference type="SUPFAM" id="SSF46689">
    <property type="entry name" value="Homeodomain-like"/>
    <property type="match status" value="2"/>
</dbReference>
<feature type="compositionally biased region" description="Pro residues" evidence="1">
    <location>
        <begin position="1266"/>
        <end position="1289"/>
    </location>
</feature>
<feature type="compositionally biased region" description="Low complexity" evidence="1">
    <location>
        <begin position="898"/>
        <end position="908"/>
    </location>
</feature>
<dbReference type="Gene3D" id="1.20.58.1880">
    <property type="match status" value="1"/>
</dbReference>
<feature type="region of interest" description="Disordered" evidence="1">
    <location>
        <begin position="1091"/>
        <end position="1110"/>
    </location>
</feature>
<dbReference type="Gene3D" id="1.10.10.60">
    <property type="entry name" value="Homeodomain-like"/>
    <property type="match status" value="1"/>
</dbReference>
<feature type="compositionally biased region" description="Basic and acidic residues" evidence="1">
    <location>
        <begin position="88"/>
        <end position="111"/>
    </location>
</feature>
<sequence>MSGRYEPRRSFNPPDFEPLYHTPEPLPYGAEPGLSPYYDRSLPPHAGPSNRGDISHTGSHRGDSWRPERTASHYRPPSPDRYSPARYPRQDTRRTSRYESPPRRTTSDSTHDGSWSRVPRDIMAERMFEPSESWKQNHHPGDYWEPGRESRPRRMSPPPHPNSRSWRRTPSPPARSQWDPLDNPRPSGTPYSQHGRSPSDRSYRPSSSYWDNTRRSSPDYPKPNFDNYGTHSASDHRRDSSGPAIPPRPPPPHSYDYDDRVVRHSPARPYGGAASPPTVLRRESYWPEAATTPNTRSPHESRFPRGGGSWGYHSRTPSDTYSPGIRRESFGASKESLASHQREGSISSSGPLPSERANPVSRSSSPPARRGHSHQQDRNSHRSAQSPFQDDRDSLASTPHNERQFSHASSPRASKTPSSIEASKDLQESVLTSAGKAENDDAALAGESAPGLTKTESTAPSLQAESNTPLPRDVCHLDDHPAPAEPMTVDDETTAEPETPAPATPLAPEIPGSNMTSAPGTPLISGSTAEQVGKRRRERDHVPVRAAPIPQSRKASRTVAVSAAASEAEDDSAAPEVAFPDTLRMFVMMRLRNSRQTREDRVLPVLSANEAVAAAHKAFAQLSKGSDGRPPAASPQELVEECMEAERVEARQATHVDVRPSLRARFAQRQAVLNDKVARLRAEYLELHERWLAHCASLDDVAKAGALEESSTSAGRTTRRSAATLGDAVRSDLEMEQIIASLGNEELTDANHLAARNAAIIPDMVTVDLNPKGGLEEYLQVYDDTNNAVDDPDAFYAPRTGKYDWTDDEKRTFLEKYAAYPKQFGIIAGFLPHKTPAQCVTYYYLHKHQIDFRKVVAKFAFGKRRRGGRGAAAAKNRRNALLSDILQRDAEFSREHTPAGTAAATPVPNGRRVKPVSSAAAGGEGRRSSGRRIISGLVEQTPGSTPTPDPEPEAKRKRRRVTAIRGIAAPDLEADDDAEEDGKPAKRGRKPRRVKESSAVTTSASTPVAAPEELANLPEDASQDASLRKKFTPTNTGWSEEEKAQLVTLLGRYGEDFKRIAASMSTKTTAQISVFYKANVADMNLDQVVASARQRSPTPEPTSSKTPNYRHIAYPGAGVMDSEIHPQPSTMGNGPPMIEMSSLPMPMHGSGSMESRFRMNSITVTRNRSALDGMGETMSMPAQGFFRPADIPMHAPPYGAPPLIPLPGHPPIMTGHPPHYITNPSPFASPPPQSSPPPPPAPPGMTTSFPSGFAYSNLSPSHFANGPPPPLPHPHVGVPPPNGMIPVPVPGATYGHPPPRAWGPP</sequence>